<feature type="region of interest" description="Disordered" evidence="2">
    <location>
        <begin position="1147"/>
        <end position="1167"/>
    </location>
</feature>
<feature type="compositionally biased region" description="Low complexity" evidence="2">
    <location>
        <begin position="1376"/>
        <end position="1386"/>
    </location>
</feature>
<feature type="region of interest" description="Disordered" evidence="2">
    <location>
        <begin position="600"/>
        <end position="650"/>
    </location>
</feature>
<feature type="region of interest" description="Disordered" evidence="2">
    <location>
        <begin position="662"/>
        <end position="912"/>
    </location>
</feature>
<sequence>MDIGALTDAHDPIPMILGLLNNGAMFAFKISPPPSGDHPQSLINGAFARFKLWCGSADKPPQLPSASAASPNMTIGESSKTRDGSVDNLSSPPGPKPEAPSIGFTPSNLGSPPSCSFSKSTNYGSPGLAVSAPSGQTAGFSFSKPVVNDNAFASTPNITAFGSMFSKPADLGSQASGTTLFGSTPVKANMNSSSGSILAGLLGKSGDADKSQAQKSDFNTVIPSAGMPSGFNFDKPTPSDPKLASNTVPPSTVAFGNSGPGKPINSDKPNSSSPKSEPTKQADIQAPAAVTKPEPKEPPQMAQSIIAASNQFSKALKSQAEASARAWSHLHNTFDGHFTNFQQTPGENGVGRSVWDIEQSLDNMENFLRVIDEITSQLQKASQISVSEQKSSADYLDRLNADFDVFSRRMNDRHRAVLTAGLDPEAANMLSTLKRKSRGAESCLAELEEQIESLAAKLEAKNERSNRISARSRLSLQLSDVGSTLGKIQATVATNARLIKHERSRLELISRMAGISLSDSLSTKPKNISHLSLGGSAIPLDREQRDAMFYRLLCSGDVKSKGKESKRKINPTADQRIPVVKAPSAVTDVLASMRMLEEAKNKTPIQSTPKLSSMNKSVDKSASALTPSVTTNKLPTPPSKQLSSLGKQKNQEISKLLASAESVPPVTLASGSPSPRAPLLNFSTSANDSTLLSTPLPKTAEKPQPKSASEPGLESPTPITSSVCTSLPSTTPQMATSSSGTSPSTRSSVFVPSASMTLTSPTRATTISAPTTKVFGAPKGSTGVDNFKPLSPRLHSLQSVDESTPPTTIQSPATPQNIQSTSVKPPSGNVFDTMTTSSSPVSSPIPASSTFGVTTTTSTSEAPKISFGTPSTAATSEPPKSIFGPPSTTPSTEPSKLSFTSPTPTSATEPRKNLFDVSIIPSSASGPAKNLFGTSATASPSEPAKSLFGKFDGAQSSSTTSESTKSLFGTPVTTTSTTTQQVQTFGTTITAATTTVTSSTASTSSKPTSLFDAATSTVPATSQPAPLFGSLLSSTTAPFSQTSGTTVTTTATSQPTSLFGVPASKPTIISTASSPSPGFGSTVAATTTPTSIQPSQTFDRPQTTSQSPQSSELFGQSANLASGNLFGKTAAPTSGLFGQAPIATASSPPSGLFGQPAAATTPSTASSGGLFGQAAPVPAGGFFGQTATATTIAAPSGNLFGQTSSTSGGLFGQPSTNQQTGSLFSQPAQIGGLFGLTAATTQASGGLFGQPSQTPASPSGGLFAGSSNAGGLFGQSPVQPSTGGLFGQSSASSGGTTGGGLFGQVQPPQAPQSGGLFASASNTGPSGGLFSTPKLSDGGLFGSNSTASSTASSTGFHSVSNVSNLFAMSNFGLGSTPTTNSGSSSSIFGKPVTPSTGQTQNLFGSSPANANTSSTTNKSGGLFGTPTLGTVSTGDGGGGLFGSSSATTNPPSGGVLFGGSPSTGGCLFGSSTGSTGGPLFGAPPTFGASNNQTSNSTPNSGGGSLFSSNTGGGLFGSSGNTSTGGSLFGAAPSFGGPAVFGASATFGAGSKSPTGPVTTTAGAGGLFASILSLYSCPQLAIIKLSVITRLLCATIGLLVCEIRGRGFDVRQ</sequence>
<feature type="compositionally biased region" description="Low complexity" evidence="2">
    <location>
        <begin position="956"/>
        <end position="971"/>
    </location>
</feature>
<feature type="compositionally biased region" description="Polar residues" evidence="2">
    <location>
        <begin position="603"/>
        <end position="616"/>
    </location>
</feature>
<keyword evidence="4" id="KW-1185">Reference proteome</keyword>
<feature type="compositionally biased region" description="Low complexity" evidence="2">
    <location>
        <begin position="1404"/>
        <end position="1420"/>
    </location>
</feature>
<feature type="region of interest" description="Disordered" evidence="2">
    <location>
        <begin position="931"/>
        <end position="971"/>
    </location>
</feature>
<reference evidence="3 4" key="1">
    <citation type="submission" date="2019-07" db="EMBL/GenBank/DDBJ databases">
        <authorList>
            <person name="Jastrzebski P J."/>
            <person name="Paukszto L."/>
            <person name="Jastrzebski P J."/>
        </authorList>
    </citation>
    <scope>NUCLEOTIDE SEQUENCE [LARGE SCALE GENOMIC DNA]</scope>
    <source>
        <strain evidence="3 4">WMS-il1</strain>
    </source>
</reference>
<evidence type="ECO:0000313" key="3">
    <source>
        <dbReference type="EMBL" id="VUZ49669.1"/>
    </source>
</evidence>
<feature type="coiled-coil region" evidence="1">
    <location>
        <begin position="430"/>
        <end position="471"/>
    </location>
</feature>
<feature type="compositionally biased region" description="Low complexity" evidence="2">
    <location>
        <begin position="1040"/>
        <end position="1076"/>
    </location>
</feature>
<feature type="compositionally biased region" description="Polar residues" evidence="2">
    <location>
        <begin position="623"/>
        <end position="650"/>
    </location>
</feature>
<dbReference type="InterPro" id="IPR025574">
    <property type="entry name" value="Nucleoporin_FG_rpt"/>
</dbReference>
<feature type="compositionally biased region" description="Polar residues" evidence="2">
    <location>
        <begin position="897"/>
        <end position="908"/>
    </location>
</feature>
<feature type="region of interest" description="Disordered" evidence="2">
    <location>
        <begin position="1039"/>
        <end position="1112"/>
    </location>
</feature>
<feature type="compositionally biased region" description="Polar residues" evidence="2">
    <location>
        <begin position="717"/>
        <end position="735"/>
    </location>
</feature>
<evidence type="ECO:0000313" key="4">
    <source>
        <dbReference type="Proteomes" id="UP000321570"/>
    </source>
</evidence>
<dbReference type="Pfam" id="PF13634">
    <property type="entry name" value="Nucleoporin_FG"/>
    <property type="match status" value="6"/>
</dbReference>
<feature type="region of interest" description="Disordered" evidence="2">
    <location>
        <begin position="62"/>
        <end position="116"/>
    </location>
</feature>
<feature type="compositionally biased region" description="Polar residues" evidence="2">
    <location>
        <begin position="1245"/>
        <end position="1257"/>
    </location>
</feature>
<feature type="compositionally biased region" description="Polar residues" evidence="2">
    <location>
        <begin position="754"/>
        <end position="771"/>
    </location>
</feature>
<feature type="compositionally biased region" description="Low complexity" evidence="2">
    <location>
        <begin position="1084"/>
        <end position="1111"/>
    </location>
</feature>
<feature type="compositionally biased region" description="Low complexity" evidence="2">
    <location>
        <begin position="885"/>
        <end position="895"/>
    </location>
</feature>
<feature type="compositionally biased region" description="Low complexity" evidence="2">
    <location>
        <begin position="835"/>
        <end position="860"/>
    </location>
</feature>
<proteinExistence type="predicted"/>
<gene>
    <name evidence="3" type="ORF">WMSIL1_LOCUS8554</name>
</gene>
<keyword evidence="1" id="KW-0175">Coiled coil</keyword>
<feature type="compositionally biased region" description="Polar residues" evidence="2">
    <location>
        <begin position="681"/>
        <end position="693"/>
    </location>
</feature>
<feature type="compositionally biased region" description="Polar residues" evidence="2">
    <location>
        <begin position="1393"/>
        <end position="1403"/>
    </location>
</feature>
<feature type="compositionally biased region" description="Low complexity" evidence="2">
    <location>
        <begin position="736"/>
        <end position="748"/>
    </location>
</feature>
<feature type="region of interest" description="Disordered" evidence="2">
    <location>
        <begin position="1245"/>
        <end position="1332"/>
    </location>
</feature>
<evidence type="ECO:0000256" key="1">
    <source>
        <dbReference type="SAM" id="Coils"/>
    </source>
</evidence>
<protein>
    <submittedName>
        <fullName evidence="3">Uncharacterized protein</fullName>
    </submittedName>
</protein>
<feature type="compositionally biased region" description="Low complexity" evidence="2">
    <location>
        <begin position="1489"/>
        <end position="1499"/>
    </location>
</feature>
<organism evidence="3 4">
    <name type="scientific">Hymenolepis diminuta</name>
    <name type="common">Rat tapeworm</name>
    <dbReference type="NCBI Taxonomy" id="6216"/>
    <lineage>
        <taxon>Eukaryota</taxon>
        <taxon>Metazoa</taxon>
        <taxon>Spiralia</taxon>
        <taxon>Lophotrochozoa</taxon>
        <taxon>Platyhelminthes</taxon>
        <taxon>Cestoda</taxon>
        <taxon>Eucestoda</taxon>
        <taxon>Cyclophyllidea</taxon>
        <taxon>Hymenolepididae</taxon>
        <taxon>Hymenolepis</taxon>
    </lineage>
</organism>
<feature type="region of interest" description="Disordered" evidence="2">
    <location>
        <begin position="220"/>
        <end position="300"/>
    </location>
</feature>
<accession>A0A564YRR4</accession>
<feature type="region of interest" description="Disordered" evidence="2">
    <location>
        <begin position="1376"/>
        <end position="1458"/>
    </location>
</feature>
<name>A0A564YRR4_HYMDI</name>
<dbReference type="GO" id="GO:0005643">
    <property type="term" value="C:nuclear pore"/>
    <property type="evidence" value="ECO:0007669"/>
    <property type="project" value="UniProtKB-ARBA"/>
</dbReference>
<evidence type="ECO:0000256" key="2">
    <source>
        <dbReference type="SAM" id="MobiDB-lite"/>
    </source>
</evidence>
<dbReference type="EMBL" id="CABIJS010000333">
    <property type="protein sequence ID" value="VUZ49669.1"/>
    <property type="molecule type" value="Genomic_DNA"/>
</dbReference>
<feature type="compositionally biased region" description="Low complexity" evidence="2">
    <location>
        <begin position="1156"/>
        <end position="1167"/>
    </location>
</feature>
<dbReference type="Proteomes" id="UP000321570">
    <property type="component" value="Unassembled WGS sequence"/>
</dbReference>
<feature type="compositionally biased region" description="Polar residues" evidence="2">
    <location>
        <begin position="796"/>
        <end position="834"/>
    </location>
</feature>
<feature type="region of interest" description="Disordered" evidence="2">
    <location>
        <begin position="1477"/>
        <end position="1503"/>
    </location>
</feature>
<feature type="compositionally biased region" description="Low complexity" evidence="2">
    <location>
        <begin position="262"/>
        <end position="276"/>
    </location>
</feature>
<feature type="compositionally biased region" description="Polar residues" evidence="2">
    <location>
        <begin position="104"/>
        <end position="116"/>
    </location>
</feature>